<dbReference type="PROSITE" id="PS00600">
    <property type="entry name" value="AA_TRANSFER_CLASS_3"/>
    <property type="match status" value="1"/>
</dbReference>
<evidence type="ECO:0000313" key="7">
    <source>
        <dbReference type="Proteomes" id="UP000308697"/>
    </source>
</evidence>
<keyword evidence="3 5" id="KW-0808">Transferase</keyword>
<comment type="cofactor">
    <cofactor evidence="5">
        <name>pyridoxal 5'-phosphate</name>
        <dbReference type="ChEBI" id="CHEBI:597326"/>
    </cofactor>
    <text evidence="5">Binds 1 pyridoxal phosphate per subunit.</text>
</comment>
<comment type="similarity">
    <text evidence="5">Belongs to the class-III pyridoxal-phosphate-dependent aminotransferase family. ArgD subfamily.</text>
</comment>
<organism evidence="6 7">
    <name type="scientific">Streptomyces piniterrae</name>
    <dbReference type="NCBI Taxonomy" id="2571125"/>
    <lineage>
        <taxon>Bacteria</taxon>
        <taxon>Bacillati</taxon>
        <taxon>Actinomycetota</taxon>
        <taxon>Actinomycetes</taxon>
        <taxon>Kitasatosporales</taxon>
        <taxon>Streptomycetaceae</taxon>
        <taxon>Streptomyces</taxon>
    </lineage>
</organism>
<keyword evidence="1 5" id="KW-0032">Aminotransferase</keyword>
<keyword evidence="2 5" id="KW-0028">Amino-acid biosynthesis</keyword>
<feature type="binding site" evidence="5">
    <location>
        <position position="148"/>
    </location>
    <ligand>
        <name>N(2)-acetyl-L-ornithine</name>
        <dbReference type="ChEBI" id="CHEBI:57805"/>
    </ligand>
</feature>
<evidence type="ECO:0000256" key="5">
    <source>
        <dbReference type="HAMAP-Rule" id="MF_01107"/>
    </source>
</evidence>
<reference evidence="6 7" key="1">
    <citation type="submission" date="2019-04" db="EMBL/GenBank/DDBJ databases">
        <title>Streptomyces piniterrae sp. nov., a heliquinomycin-producing actinomycete isolated from rhizosphere soil of Pinus yunnanensis.</title>
        <authorList>
            <person name="Zhuang X."/>
            <person name="Zhao J."/>
        </authorList>
    </citation>
    <scope>NUCLEOTIDE SEQUENCE [LARGE SCALE GENOMIC DNA]</scope>
    <source>
        <strain evidence="7">jys28</strain>
    </source>
</reference>
<dbReference type="GO" id="GO:0030170">
    <property type="term" value="F:pyridoxal phosphate binding"/>
    <property type="evidence" value="ECO:0007669"/>
    <property type="project" value="InterPro"/>
</dbReference>
<dbReference type="SUPFAM" id="SSF53383">
    <property type="entry name" value="PLP-dependent transferases"/>
    <property type="match status" value="1"/>
</dbReference>
<comment type="subunit">
    <text evidence="5">Homodimer.</text>
</comment>
<comment type="caution">
    <text evidence="6">The sequence shown here is derived from an EMBL/GenBank/DDBJ whole genome shotgun (WGS) entry which is preliminary data.</text>
</comment>
<feature type="binding site" evidence="5">
    <location>
        <position position="145"/>
    </location>
    <ligand>
        <name>pyridoxal 5'-phosphate</name>
        <dbReference type="ChEBI" id="CHEBI:597326"/>
    </ligand>
</feature>
<dbReference type="NCBIfam" id="NF002874">
    <property type="entry name" value="PRK03244.1"/>
    <property type="match status" value="1"/>
</dbReference>
<keyword evidence="5" id="KW-0963">Cytoplasm</keyword>
<dbReference type="OrthoDB" id="9801052at2"/>
<dbReference type="InterPro" id="IPR015424">
    <property type="entry name" value="PyrdxlP-dep_Trfase"/>
</dbReference>
<proteinExistence type="inferred from homology"/>
<dbReference type="AlphaFoldDB" id="A0A4U0MN73"/>
<keyword evidence="4 5" id="KW-0663">Pyridoxal phosphate</keyword>
<comment type="subcellular location">
    <subcellularLocation>
        <location evidence="5">Cytoplasm</location>
    </subcellularLocation>
</comment>
<dbReference type="NCBIfam" id="TIGR00707">
    <property type="entry name" value="argD"/>
    <property type="match status" value="1"/>
</dbReference>
<comment type="pathway">
    <text evidence="5">Amino-acid biosynthesis; L-arginine biosynthesis; N(2)-acetyl-L-ornithine from L-glutamate: step 4/4.</text>
</comment>
<dbReference type="InterPro" id="IPR005814">
    <property type="entry name" value="Aminotrans_3"/>
</dbReference>
<gene>
    <name evidence="5" type="primary">argD</name>
    <name evidence="6" type="ORF">FCH28_36050</name>
</gene>
<dbReference type="InterPro" id="IPR050103">
    <property type="entry name" value="Class-III_PLP-dep_AT"/>
</dbReference>
<dbReference type="InterPro" id="IPR004636">
    <property type="entry name" value="AcOrn/SuccOrn_fam"/>
</dbReference>
<evidence type="ECO:0000256" key="1">
    <source>
        <dbReference type="ARBA" id="ARBA00022576"/>
    </source>
</evidence>
<evidence type="ECO:0000256" key="3">
    <source>
        <dbReference type="ARBA" id="ARBA00022679"/>
    </source>
</evidence>
<dbReference type="GO" id="GO:0005737">
    <property type="term" value="C:cytoplasm"/>
    <property type="evidence" value="ECO:0007669"/>
    <property type="project" value="UniProtKB-SubCell"/>
</dbReference>
<dbReference type="Gene3D" id="3.40.640.10">
    <property type="entry name" value="Type I PLP-dependent aspartate aminotransferase-like (Major domain)"/>
    <property type="match status" value="1"/>
</dbReference>
<feature type="binding site" evidence="5">
    <location>
        <position position="287"/>
    </location>
    <ligand>
        <name>N(2)-acetyl-L-ornithine</name>
        <dbReference type="ChEBI" id="CHEBI:57805"/>
    </ligand>
</feature>
<dbReference type="UniPathway" id="UPA00068">
    <property type="reaction ID" value="UER00109"/>
</dbReference>
<dbReference type="Gene3D" id="3.90.1150.10">
    <property type="entry name" value="Aspartate Aminotransferase, domain 1"/>
    <property type="match status" value="1"/>
</dbReference>
<accession>A0A4U0MN73</accession>
<comment type="miscellaneous">
    <text evidence="5">May also have succinyldiaminopimelate aminotransferase activity, thus carrying out the corresponding step in lysine biosynthesis.</text>
</comment>
<evidence type="ECO:0000313" key="6">
    <source>
        <dbReference type="EMBL" id="TJZ41926.1"/>
    </source>
</evidence>
<evidence type="ECO:0000256" key="4">
    <source>
        <dbReference type="ARBA" id="ARBA00022898"/>
    </source>
</evidence>
<dbReference type="Proteomes" id="UP000308697">
    <property type="component" value="Unassembled WGS sequence"/>
</dbReference>
<evidence type="ECO:0000256" key="2">
    <source>
        <dbReference type="ARBA" id="ARBA00022605"/>
    </source>
</evidence>
<keyword evidence="5" id="KW-0055">Arginine biosynthesis</keyword>
<dbReference type="Pfam" id="PF00202">
    <property type="entry name" value="Aminotran_3"/>
    <property type="match status" value="1"/>
</dbReference>
<dbReference type="PANTHER" id="PTHR11986">
    <property type="entry name" value="AMINOTRANSFERASE CLASS III"/>
    <property type="match status" value="1"/>
</dbReference>
<feature type="binding site" evidence="5">
    <location>
        <begin position="119"/>
        <end position="120"/>
    </location>
    <ligand>
        <name>pyridoxal 5'-phosphate</name>
        <dbReference type="ChEBI" id="CHEBI:597326"/>
    </ligand>
</feature>
<feature type="modified residue" description="N6-(pyridoxal phosphate)lysine" evidence="5">
    <location>
        <position position="259"/>
    </location>
</feature>
<name>A0A4U0MN73_9ACTN</name>
<dbReference type="CDD" id="cd00610">
    <property type="entry name" value="OAT_like"/>
    <property type="match status" value="1"/>
</dbReference>
<feature type="binding site" evidence="5">
    <location>
        <begin position="230"/>
        <end position="233"/>
    </location>
    <ligand>
        <name>pyridoxal 5'-phosphate</name>
        <dbReference type="ChEBI" id="CHEBI:597326"/>
    </ligand>
</feature>
<dbReference type="EMBL" id="SUMB01000018">
    <property type="protein sequence ID" value="TJZ41926.1"/>
    <property type="molecule type" value="Genomic_DNA"/>
</dbReference>
<comment type="catalytic activity">
    <reaction evidence="5">
        <text>N(2)-acetyl-L-ornithine + 2-oxoglutarate = N-acetyl-L-glutamate 5-semialdehyde + L-glutamate</text>
        <dbReference type="Rhea" id="RHEA:18049"/>
        <dbReference type="ChEBI" id="CHEBI:16810"/>
        <dbReference type="ChEBI" id="CHEBI:29123"/>
        <dbReference type="ChEBI" id="CHEBI:29985"/>
        <dbReference type="ChEBI" id="CHEBI:57805"/>
        <dbReference type="EC" id="2.6.1.11"/>
    </reaction>
</comment>
<dbReference type="HAMAP" id="MF_01107">
    <property type="entry name" value="ArgD_aminotrans_3"/>
    <property type="match status" value="1"/>
</dbReference>
<dbReference type="InterPro" id="IPR015421">
    <property type="entry name" value="PyrdxlP-dep_Trfase_major"/>
</dbReference>
<dbReference type="GO" id="GO:0003992">
    <property type="term" value="F:N2-acetyl-L-ornithine:2-oxoglutarate 5-aminotransferase activity"/>
    <property type="evidence" value="ECO:0007669"/>
    <property type="project" value="UniProtKB-UniRule"/>
</dbReference>
<dbReference type="FunFam" id="3.40.640.10:FF:000004">
    <property type="entry name" value="Acetylornithine aminotransferase"/>
    <property type="match status" value="1"/>
</dbReference>
<dbReference type="EC" id="2.6.1.11" evidence="5"/>
<dbReference type="InterPro" id="IPR015422">
    <property type="entry name" value="PyrdxlP-dep_Trfase_small"/>
</dbReference>
<dbReference type="RefSeq" id="WP_136744633.1">
    <property type="nucleotide sequence ID" value="NZ_SUMB01000018.1"/>
</dbReference>
<keyword evidence="7" id="KW-1185">Reference proteome</keyword>
<dbReference type="GO" id="GO:0006526">
    <property type="term" value="P:L-arginine biosynthetic process"/>
    <property type="evidence" value="ECO:0007669"/>
    <property type="project" value="UniProtKB-UniRule"/>
</dbReference>
<dbReference type="PIRSF" id="PIRSF000521">
    <property type="entry name" value="Transaminase_4ab_Lys_Orn"/>
    <property type="match status" value="1"/>
</dbReference>
<feature type="binding site" evidence="5">
    <location>
        <position position="288"/>
    </location>
    <ligand>
        <name>pyridoxal 5'-phosphate</name>
        <dbReference type="ChEBI" id="CHEBI:597326"/>
    </ligand>
</feature>
<dbReference type="GO" id="GO:0042802">
    <property type="term" value="F:identical protein binding"/>
    <property type="evidence" value="ECO:0007669"/>
    <property type="project" value="TreeGrafter"/>
</dbReference>
<dbReference type="InterPro" id="IPR049704">
    <property type="entry name" value="Aminotrans_3_PPA_site"/>
</dbReference>
<protein>
    <recommendedName>
        <fullName evidence="5">Acetylornithine aminotransferase</fullName>
        <shortName evidence="5">ACOAT</shortName>
        <ecNumber evidence="5">2.6.1.11</ecNumber>
    </recommendedName>
</protein>
<sequence length="414" mass="42690">MSERSKGIEHHGPADNAGLTRRWQGAMMNNFGTPRIPLVRGEGTKVWDADGKEYLDFLGGIAVNSLGHAHPAIVRAVSDQVATLGHVSNFFVAEPTVALAERLLALAGRHGRVYFSNSGAEANEAAFKIGRLTGRTHMVATAGGFHGRTMGALALTGQPAKQAPFAPLPGDVDHVPYGDAEALRAAVTTDTALVILEPVQGENGVVVPPPGYLQAAREITAATGTLLVLDEIQTGIGRTGHWLESLAQGVEADIITLAKGLGGGLPIGATLAFGPAADLLTPGAHGSTFSGNPVVCAGALAVLDTIEADGILDHVKQVGERLRAGIEALGHPLVGQVRGAGLLLGIVLTEPLAPKVQQAAQDAGLLVNAVAPDVIRLAPPLIVSDDEADTFLRRLPAVLHSALEGAHGEQRSGD</sequence>
<dbReference type="PANTHER" id="PTHR11986:SF79">
    <property type="entry name" value="ACETYLORNITHINE AMINOTRANSFERASE, MITOCHONDRIAL"/>
    <property type="match status" value="1"/>
</dbReference>